<comment type="caution">
    <text evidence="10">The sequence shown here is derived from an EMBL/GenBank/DDBJ whole genome shotgun (WGS) entry which is preliminary data.</text>
</comment>
<evidence type="ECO:0000313" key="11">
    <source>
        <dbReference type="Proteomes" id="UP000777265"/>
    </source>
</evidence>
<evidence type="ECO:0000256" key="4">
    <source>
        <dbReference type="ARBA" id="ARBA00022691"/>
    </source>
</evidence>
<organism evidence="10 11">
    <name type="scientific">Syntrophorhabdus aromaticivorans</name>
    <dbReference type="NCBI Taxonomy" id="328301"/>
    <lineage>
        <taxon>Bacteria</taxon>
        <taxon>Pseudomonadati</taxon>
        <taxon>Thermodesulfobacteriota</taxon>
        <taxon>Syntrophorhabdia</taxon>
        <taxon>Syntrophorhabdales</taxon>
        <taxon>Syntrophorhabdaceae</taxon>
        <taxon>Syntrophorhabdus</taxon>
    </lineage>
</organism>
<evidence type="ECO:0000313" key="10">
    <source>
        <dbReference type="EMBL" id="NLW34735.1"/>
    </source>
</evidence>
<keyword evidence="3" id="KW-0808">Transferase</keyword>
<reference evidence="10" key="1">
    <citation type="journal article" date="2020" name="Biotechnol. Biofuels">
        <title>New insights from the biogas microbiome by comprehensive genome-resolved metagenomics of nearly 1600 species originating from multiple anaerobic digesters.</title>
        <authorList>
            <person name="Campanaro S."/>
            <person name="Treu L."/>
            <person name="Rodriguez-R L.M."/>
            <person name="Kovalovszki A."/>
            <person name="Ziels R.M."/>
            <person name="Maus I."/>
            <person name="Zhu X."/>
            <person name="Kougias P.G."/>
            <person name="Basile A."/>
            <person name="Luo G."/>
            <person name="Schluter A."/>
            <person name="Konstantinidis K.T."/>
            <person name="Angelidaki I."/>
        </authorList>
    </citation>
    <scope>NUCLEOTIDE SEQUENCE</scope>
    <source>
        <strain evidence="10">AS06rmzACSIP_7</strain>
    </source>
</reference>
<feature type="domain" description="DNA methylase N-4/N-6" evidence="9">
    <location>
        <begin position="38"/>
        <end position="259"/>
    </location>
</feature>
<keyword evidence="6" id="KW-0238">DNA-binding</keyword>
<evidence type="ECO:0000256" key="5">
    <source>
        <dbReference type="ARBA" id="ARBA00022747"/>
    </source>
</evidence>
<evidence type="ECO:0000256" key="6">
    <source>
        <dbReference type="ARBA" id="ARBA00023125"/>
    </source>
</evidence>
<dbReference type="GO" id="GO:0009307">
    <property type="term" value="P:DNA restriction-modification system"/>
    <property type="evidence" value="ECO:0007669"/>
    <property type="project" value="UniProtKB-KW"/>
</dbReference>
<evidence type="ECO:0000256" key="2">
    <source>
        <dbReference type="ARBA" id="ARBA00022603"/>
    </source>
</evidence>
<dbReference type="PANTHER" id="PTHR13370:SF3">
    <property type="entry name" value="TRNA (GUANINE(10)-N2)-METHYLTRANSFERASE HOMOLOG"/>
    <property type="match status" value="1"/>
</dbReference>
<evidence type="ECO:0000256" key="3">
    <source>
        <dbReference type="ARBA" id="ARBA00022679"/>
    </source>
</evidence>
<dbReference type="GO" id="GO:0005737">
    <property type="term" value="C:cytoplasm"/>
    <property type="evidence" value="ECO:0007669"/>
    <property type="project" value="TreeGrafter"/>
</dbReference>
<evidence type="ECO:0000256" key="1">
    <source>
        <dbReference type="ARBA" id="ARBA00010203"/>
    </source>
</evidence>
<keyword evidence="4" id="KW-0949">S-adenosyl-L-methionine</keyword>
<dbReference type="Proteomes" id="UP000777265">
    <property type="component" value="Unassembled WGS sequence"/>
</dbReference>
<accession>A0A971M2N8</accession>
<dbReference type="SUPFAM" id="SSF53335">
    <property type="entry name" value="S-adenosyl-L-methionine-dependent methyltransferases"/>
    <property type="match status" value="1"/>
</dbReference>
<name>A0A971M2N8_9BACT</name>
<comment type="similarity">
    <text evidence="1">Belongs to the N(4)/N(6)-methyltransferase family. N(4) subfamily.</text>
</comment>
<keyword evidence="2" id="KW-0489">Methyltransferase</keyword>
<dbReference type="InterPro" id="IPR029063">
    <property type="entry name" value="SAM-dependent_MTases_sf"/>
</dbReference>
<dbReference type="InterPro" id="IPR017985">
    <property type="entry name" value="MeTrfase_CN4_CS"/>
</dbReference>
<reference evidence="10" key="2">
    <citation type="submission" date="2020-01" db="EMBL/GenBank/DDBJ databases">
        <authorList>
            <person name="Campanaro S."/>
        </authorList>
    </citation>
    <scope>NUCLEOTIDE SEQUENCE</scope>
    <source>
        <strain evidence="10">AS06rmzACSIP_7</strain>
    </source>
</reference>
<keyword evidence="5" id="KW-0680">Restriction system</keyword>
<dbReference type="PRINTS" id="PR00508">
    <property type="entry name" value="S21N4MTFRASE"/>
</dbReference>
<evidence type="ECO:0000256" key="7">
    <source>
        <dbReference type="ARBA" id="ARBA00049120"/>
    </source>
</evidence>
<gene>
    <name evidence="10" type="ORF">GXY80_04530</name>
</gene>
<dbReference type="EMBL" id="JAAYEE010000078">
    <property type="protein sequence ID" value="NLW34735.1"/>
    <property type="molecule type" value="Genomic_DNA"/>
</dbReference>
<dbReference type="GO" id="GO:0003677">
    <property type="term" value="F:DNA binding"/>
    <property type="evidence" value="ECO:0007669"/>
    <property type="project" value="UniProtKB-KW"/>
</dbReference>
<protein>
    <recommendedName>
        <fullName evidence="8">Methyltransferase</fullName>
        <ecNumber evidence="8">2.1.1.-</ecNumber>
    </recommendedName>
</protein>
<proteinExistence type="inferred from homology"/>
<dbReference type="InterPro" id="IPR002941">
    <property type="entry name" value="DNA_methylase_N4/N6"/>
</dbReference>
<evidence type="ECO:0000256" key="8">
    <source>
        <dbReference type="RuleBase" id="RU362026"/>
    </source>
</evidence>
<dbReference type="AlphaFoldDB" id="A0A971M2N8"/>
<dbReference type="Gene3D" id="3.40.50.150">
    <property type="entry name" value="Vaccinia Virus protein VP39"/>
    <property type="match status" value="1"/>
</dbReference>
<dbReference type="PANTHER" id="PTHR13370">
    <property type="entry name" value="RNA METHYLASE-RELATED"/>
    <property type="match status" value="1"/>
</dbReference>
<comment type="catalytic activity">
    <reaction evidence="7">
        <text>a 2'-deoxycytidine in DNA + S-adenosyl-L-methionine = an N(4)-methyl-2'-deoxycytidine in DNA + S-adenosyl-L-homocysteine + H(+)</text>
        <dbReference type="Rhea" id="RHEA:16857"/>
        <dbReference type="Rhea" id="RHEA-COMP:11369"/>
        <dbReference type="Rhea" id="RHEA-COMP:13674"/>
        <dbReference type="ChEBI" id="CHEBI:15378"/>
        <dbReference type="ChEBI" id="CHEBI:57856"/>
        <dbReference type="ChEBI" id="CHEBI:59789"/>
        <dbReference type="ChEBI" id="CHEBI:85452"/>
        <dbReference type="ChEBI" id="CHEBI:137933"/>
        <dbReference type="EC" id="2.1.1.113"/>
    </reaction>
</comment>
<dbReference type="GO" id="GO:0015667">
    <property type="term" value="F:site-specific DNA-methyltransferase (cytosine-N4-specific) activity"/>
    <property type="evidence" value="ECO:0007669"/>
    <property type="project" value="UniProtKB-EC"/>
</dbReference>
<dbReference type="PROSITE" id="PS00093">
    <property type="entry name" value="N4_MTASE"/>
    <property type="match status" value="1"/>
</dbReference>
<dbReference type="GO" id="GO:0032259">
    <property type="term" value="P:methylation"/>
    <property type="evidence" value="ECO:0007669"/>
    <property type="project" value="UniProtKB-KW"/>
</dbReference>
<dbReference type="Pfam" id="PF01555">
    <property type="entry name" value="N6_N4_Mtase"/>
    <property type="match status" value="1"/>
</dbReference>
<dbReference type="EC" id="2.1.1.-" evidence="8"/>
<dbReference type="InterPro" id="IPR001091">
    <property type="entry name" value="RM_Methyltransferase"/>
</dbReference>
<evidence type="ECO:0000259" key="9">
    <source>
        <dbReference type="Pfam" id="PF01555"/>
    </source>
</evidence>
<sequence length="314" mass="36074">MFKTRKIVEEFSPAEDIVLYPGDCLNLFRRIPDESLTLVITSPPYNIGKEYEKKLKLETYLKQQAEVIRESVRCLSPQGSICWQVGNYVDGGAIIPLDTVLYPIFTEAGLKMRNRIIWHFEHGLHCSRRFSGRYETIIWFTKSDKYKFDLDAVRVPQKYPGKKYFKGPNAGKYSCNPLGKNPGDLWVIPNVKSNHVEKTDHPCQFPVELIERFVLSMTNEGDWVFDPFLGTGTTIVAAIRHNRRGAGAETVEKYVHLARQRIQGELVGTLRTRPMHKPVYDPEEAGNSLRIAPWTKPDPKQMRLLEKKAAYTTK</sequence>
<dbReference type="GO" id="GO:0008170">
    <property type="term" value="F:N-methyltransferase activity"/>
    <property type="evidence" value="ECO:0007669"/>
    <property type="project" value="InterPro"/>
</dbReference>
<dbReference type="GO" id="GO:0009007">
    <property type="term" value="F:site-specific DNA-methyltransferase (adenine-specific) activity"/>
    <property type="evidence" value="ECO:0007669"/>
    <property type="project" value="TreeGrafter"/>
</dbReference>